<evidence type="ECO:0000256" key="2">
    <source>
        <dbReference type="ARBA" id="ARBA00021310"/>
    </source>
</evidence>
<dbReference type="SUPFAM" id="SSF57863">
    <property type="entry name" value="ArfGap/RecO-like zinc finger"/>
    <property type="match status" value="1"/>
</dbReference>
<dbReference type="KEGG" id="hdn:Hden_2239"/>
<dbReference type="Gene3D" id="2.40.50.140">
    <property type="entry name" value="Nucleic acid-binding proteins"/>
    <property type="match status" value="1"/>
</dbReference>
<sequence length="239" mass="26476">MQWTDEAIVLSVKPHGETAAVIELWTRTHGRHLGLVHGGRSRRLRPILQPGNHVDATWKARLSDQLGHVTIEMRRAFAAETLDDAAALAALSTLTTLTHLLPERDPHPNLYEITLFVLGFLNDATVWPALLVRWELALLEELGFGLDLSQCAATGSNDQLIYVSPRTGRAVSASAGEPYRDKLLPLPAFLTKHRSGHVTEDDIRLGFALTGHFLETRVLLPRGQSLPQPRSRLLAHLPQ</sequence>
<evidence type="ECO:0000259" key="8">
    <source>
        <dbReference type="Pfam" id="PF11967"/>
    </source>
</evidence>
<evidence type="ECO:0000256" key="1">
    <source>
        <dbReference type="ARBA" id="ARBA00007452"/>
    </source>
</evidence>
<dbReference type="InterPro" id="IPR037278">
    <property type="entry name" value="ARFGAP/RecO"/>
</dbReference>
<dbReference type="GO" id="GO:0006302">
    <property type="term" value="P:double-strand break repair"/>
    <property type="evidence" value="ECO:0007669"/>
    <property type="project" value="TreeGrafter"/>
</dbReference>
<dbReference type="eggNOG" id="COG1381">
    <property type="taxonomic scope" value="Bacteria"/>
</dbReference>
<evidence type="ECO:0000256" key="5">
    <source>
        <dbReference type="ARBA" id="ARBA00023204"/>
    </source>
</evidence>
<dbReference type="HAMAP" id="MF_00201">
    <property type="entry name" value="RecO"/>
    <property type="match status" value="1"/>
</dbReference>
<dbReference type="Gene3D" id="1.20.1440.120">
    <property type="entry name" value="Recombination protein O, C-terminal domain"/>
    <property type="match status" value="1"/>
</dbReference>
<dbReference type="HOGENOM" id="CLU_086029_0_0_5"/>
<dbReference type="SUPFAM" id="SSF50249">
    <property type="entry name" value="Nucleic acid-binding proteins"/>
    <property type="match status" value="1"/>
</dbReference>
<dbReference type="Pfam" id="PF02565">
    <property type="entry name" value="RecO_C"/>
    <property type="match status" value="1"/>
</dbReference>
<dbReference type="GO" id="GO:0006310">
    <property type="term" value="P:DNA recombination"/>
    <property type="evidence" value="ECO:0007669"/>
    <property type="project" value="UniProtKB-UniRule"/>
</dbReference>
<comment type="similarity">
    <text evidence="1 7">Belongs to the RecO family.</text>
</comment>
<keyword evidence="10" id="KW-1185">Reference proteome</keyword>
<dbReference type="InterPro" id="IPR022572">
    <property type="entry name" value="DNA_rep/recomb_RecO_N"/>
</dbReference>
<protein>
    <recommendedName>
        <fullName evidence="2 7">DNA repair protein RecO</fullName>
    </recommendedName>
    <alternativeName>
        <fullName evidence="6 7">Recombination protein O</fullName>
    </alternativeName>
</protein>
<dbReference type="Proteomes" id="UP000002033">
    <property type="component" value="Chromosome"/>
</dbReference>
<dbReference type="NCBIfam" id="TIGR00613">
    <property type="entry name" value="reco"/>
    <property type="match status" value="1"/>
</dbReference>
<dbReference type="InterPro" id="IPR003717">
    <property type="entry name" value="RecO"/>
</dbReference>
<name>D8JR52_HYPDA</name>
<dbReference type="InterPro" id="IPR042242">
    <property type="entry name" value="RecO_C"/>
</dbReference>
<evidence type="ECO:0000256" key="3">
    <source>
        <dbReference type="ARBA" id="ARBA00022763"/>
    </source>
</evidence>
<dbReference type="OrthoDB" id="9804792at2"/>
<dbReference type="Pfam" id="PF11967">
    <property type="entry name" value="RecO_N"/>
    <property type="match status" value="1"/>
</dbReference>
<evidence type="ECO:0000313" key="9">
    <source>
        <dbReference type="EMBL" id="ADJ24037.1"/>
    </source>
</evidence>
<organism evidence="9 10">
    <name type="scientific">Hyphomicrobium denitrificans (strain ATCC 51888 / DSM 1869 / NCIMB 11706 / TK 0415)</name>
    <dbReference type="NCBI Taxonomy" id="582899"/>
    <lineage>
        <taxon>Bacteria</taxon>
        <taxon>Pseudomonadati</taxon>
        <taxon>Pseudomonadota</taxon>
        <taxon>Alphaproteobacteria</taxon>
        <taxon>Hyphomicrobiales</taxon>
        <taxon>Hyphomicrobiaceae</taxon>
        <taxon>Hyphomicrobium</taxon>
    </lineage>
</organism>
<keyword evidence="4 7" id="KW-0233">DNA recombination</keyword>
<feature type="domain" description="DNA replication/recombination mediator RecO N-terminal" evidence="8">
    <location>
        <begin position="1"/>
        <end position="71"/>
    </location>
</feature>
<proteinExistence type="inferred from homology"/>
<keyword evidence="3 7" id="KW-0227">DNA damage</keyword>
<gene>
    <name evidence="7" type="primary">recO</name>
    <name evidence="9" type="ordered locus">Hden_2239</name>
</gene>
<dbReference type="GO" id="GO:0043590">
    <property type="term" value="C:bacterial nucleoid"/>
    <property type="evidence" value="ECO:0007669"/>
    <property type="project" value="TreeGrafter"/>
</dbReference>
<keyword evidence="5 7" id="KW-0234">DNA repair</keyword>
<evidence type="ECO:0000256" key="6">
    <source>
        <dbReference type="ARBA" id="ARBA00033409"/>
    </source>
</evidence>
<comment type="function">
    <text evidence="7">Involved in DNA repair and RecF pathway recombination.</text>
</comment>
<evidence type="ECO:0000313" key="10">
    <source>
        <dbReference type="Proteomes" id="UP000002033"/>
    </source>
</evidence>
<evidence type="ECO:0000256" key="4">
    <source>
        <dbReference type="ARBA" id="ARBA00023172"/>
    </source>
</evidence>
<dbReference type="AlphaFoldDB" id="D8JR52"/>
<dbReference type="EMBL" id="CP002083">
    <property type="protein sequence ID" value="ADJ24037.1"/>
    <property type="molecule type" value="Genomic_DNA"/>
</dbReference>
<evidence type="ECO:0000256" key="7">
    <source>
        <dbReference type="HAMAP-Rule" id="MF_00201"/>
    </source>
</evidence>
<dbReference type="PANTHER" id="PTHR33991">
    <property type="entry name" value="DNA REPAIR PROTEIN RECO"/>
    <property type="match status" value="1"/>
</dbReference>
<dbReference type="STRING" id="582899.Hden_2239"/>
<accession>D8JR52</accession>
<dbReference type="RefSeq" id="WP_013216196.1">
    <property type="nucleotide sequence ID" value="NC_014313.1"/>
</dbReference>
<dbReference type="PANTHER" id="PTHR33991:SF1">
    <property type="entry name" value="DNA REPAIR PROTEIN RECO"/>
    <property type="match status" value="1"/>
</dbReference>
<reference evidence="10" key="1">
    <citation type="journal article" date="2011" name="J. Bacteriol.">
        <title>Genome sequences of eight morphologically diverse alphaproteobacteria.</title>
        <authorList>
            <consortium name="US DOE Joint Genome Institute"/>
            <person name="Brown P.J."/>
            <person name="Kysela D.T."/>
            <person name="Buechlein A."/>
            <person name="Hemmerich C."/>
            <person name="Brun Y.V."/>
        </authorList>
    </citation>
    <scope>NUCLEOTIDE SEQUENCE [LARGE SCALE GENOMIC DNA]</scope>
    <source>
        <strain evidence="10">ATCC 51888 / DSM 1869 / NCIB 11706 / TK 0415</strain>
    </source>
</reference>
<dbReference type="InterPro" id="IPR012340">
    <property type="entry name" value="NA-bd_OB-fold"/>
</dbReference>